<comment type="caution">
    <text evidence="6">The sequence shown here is derived from an EMBL/GenBank/DDBJ whole genome shotgun (WGS) entry which is preliminary data.</text>
</comment>
<feature type="region of interest" description="Disordered" evidence="5">
    <location>
        <begin position="12"/>
        <end position="32"/>
    </location>
</feature>
<dbReference type="InterPro" id="IPR020852">
    <property type="entry name" value="RNR_Ib_NrdI_bac"/>
</dbReference>
<evidence type="ECO:0000256" key="3">
    <source>
        <dbReference type="ARBA" id="ARBA00020129"/>
    </source>
</evidence>
<evidence type="ECO:0000313" key="6">
    <source>
        <dbReference type="EMBL" id="NKE08672.1"/>
    </source>
</evidence>
<evidence type="ECO:0000313" key="7">
    <source>
        <dbReference type="Proteomes" id="UP000521379"/>
    </source>
</evidence>
<dbReference type="Gene3D" id="3.40.50.360">
    <property type="match status" value="1"/>
</dbReference>
<dbReference type="Proteomes" id="UP000521379">
    <property type="component" value="Unassembled WGS sequence"/>
</dbReference>
<dbReference type="InterPro" id="IPR029039">
    <property type="entry name" value="Flavoprotein-like_sf"/>
</dbReference>
<organism evidence="6 7">
    <name type="scientific">Kocuria subflava</name>
    <dbReference type="NCBI Taxonomy" id="1736139"/>
    <lineage>
        <taxon>Bacteria</taxon>
        <taxon>Bacillati</taxon>
        <taxon>Actinomycetota</taxon>
        <taxon>Actinomycetes</taxon>
        <taxon>Micrococcales</taxon>
        <taxon>Micrococcaceae</taxon>
        <taxon>Kocuria</taxon>
    </lineage>
</organism>
<gene>
    <name evidence="4 6" type="primary">nrdI</name>
    <name evidence="6" type="ORF">GTW58_01650</name>
</gene>
<keyword evidence="7" id="KW-1185">Reference proteome</keyword>
<evidence type="ECO:0000256" key="5">
    <source>
        <dbReference type="SAM" id="MobiDB-lite"/>
    </source>
</evidence>
<dbReference type="InterPro" id="IPR004465">
    <property type="entry name" value="RNR_NrdI"/>
</dbReference>
<comment type="function">
    <text evidence="1 4">Probably involved in ribonucleotide reductase function.</text>
</comment>
<protein>
    <recommendedName>
        <fullName evidence="3 4">Protein NrdI</fullName>
    </recommendedName>
</protein>
<evidence type="ECO:0000256" key="1">
    <source>
        <dbReference type="ARBA" id="ARBA00003999"/>
    </source>
</evidence>
<feature type="compositionally biased region" description="Basic and acidic residues" evidence="5">
    <location>
        <begin position="12"/>
        <end position="23"/>
    </location>
</feature>
<evidence type="ECO:0000256" key="2">
    <source>
        <dbReference type="ARBA" id="ARBA00009942"/>
    </source>
</evidence>
<reference evidence="6 7" key="1">
    <citation type="submission" date="2020-02" db="EMBL/GenBank/DDBJ databases">
        <authorList>
            <person name="Sun Q."/>
        </authorList>
    </citation>
    <scope>NUCLEOTIDE SEQUENCE [LARGE SCALE GENOMIC DNA]</scope>
    <source>
        <strain evidence="6 7">YIM 13062</strain>
    </source>
</reference>
<dbReference type="HAMAP" id="MF_00128">
    <property type="entry name" value="NrdI"/>
    <property type="match status" value="1"/>
</dbReference>
<dbReference type="RefSeq" id="WP_047687969.1">
    <property type="nucleotide sequence ID" value="NZ_JAAVUN010000002.1"/>
</dbReference>
<dbReference type="SUPFAM" id="SSF52218">
    <property type="entry name" value="Flavoproteins"/>
    <property type="match status" value="1"/>
</dbReference>
<dbReference type="AlphaFoldDB" id="A0A846TSD4"/>
<dbReference type="EMBL" id="JAAVUN010000002">
    <property type="protein sequence ID" value="NKE08672.1"/>
    <property type="molecule type" value="Genomic_DNA"/>
</dbReference>
<name>A0A846TSD4_9MICC</name>
<evidence type="ECO:0000256" key="4">
    <source>
        <dbReference type="HAMAP-Rule" id="MF_00128"/>
    </source>
</evidence>
<comment type="similarity">
    <text evidence="2 4">Belongs to the NrdI family.</text>
</comment>
<dbReference type="Pfam" id="PF07972">
    <property type="entry name" value="Flavodoxin_NdrI"/>
    <property type="match status" value="1"/>
</dbReference>
<dbReference type="NCBIfam" id="TIGR00333">
    <property type="entry name" value="nrdI"/>
    <property type="match status" value="1"/>
</dbReference>
<dbReference type="GO" id="GO:0010181">
    <property type="term" value="F:FMN binding"/>
    <property type="evidence" value="ECO:0007669"/>
    <property type="project" value="InterPro"/>
</dbReference>
<sequence length="164" mass="18042">MSALSALLEAARHREHQPDRDPGNGEQLPDGATDPVVVYFSSVSGNTHRFMEKLWARKVRLPLHTSHEPPVMEEPYVLAVPTYGRPEGSGAVPPQVVKFLNVEANRALMRGVLGAGNTNFGDKFCIAADKISAKCGVPVLYKFELMGTQEDVNKVNEGLMKLWQ</sequence>
<proteinExistence type="inferred from homology"/>
<accession>A0A846TSD4</accession>
<dbReference type="PANTHER" id="PTHR37297">
    <property type="entry name" value="PROTEIN NRDI"/>
    <property type="match status" value="1"/>
</dbReference>
<dbReference type="PANTHER" id="PTHR37297:SF1">
    <property type="entry name" value="PROTEIN NRDI"/>
    <property type="match status" value="1"/>
</dbReference>